<dbReference type="AlphaFoldDB" id="A0A5C5GFT2"/>
<dbReference type="InterPro" id="IPR052169">
    <property type="entry name" value="CW_Biosynth-Accessory"/>
</dbReference>
<dbReference type="OrthoDB" id="9810718at2"/>
<reference evidence="4 5" key="1">
    <citation type="submission" date="2019-06" db="EMBL/GenBank/DDBJ databases">
        <title>Genome of new Rhodobacteraceae sp. SM1903.</title>
        <authorList>
            <person name="Ren X."/>
        </authorList>
    </citation>
    <scope>NUCLEOTIDE SEQUENCE [LARGE SCALE GENOMIC DNA]</scope>
    <source>
        <strain evidence="4 5">SM1903</strain>
    </source>
</reference>
<feature type="region of interest" description="Disordered" evidence="2">
    <location>
        <begin position="23"/>
        <end position="122"/>
    </location>
</feature>
<dbReference type="CDD" id="cd07381">
    <property type="entry name" value="MPP_CapA"/>
    <property type="match status" value="1"/>
</dbReference>
<sequence>MGDPAGAGGQRAGHLLDRQLRVRAGELAAPDGDAGLAGTLPRASGRRPRPGADRQCGCRQRGVGRDAHGPHAIRPPADRRRPRRDRRRRAAVAPADRTPGAGARDDAPHGLHGRPRRAERDGGQPPVIRLVLLFYCLALPLQAQEFVVTFGGDVNFAQSRATPRSDRVFKYGSYSIDTTTEFIAGEFSGDVNFVNVETVVSDRDGVQQGKTFVFRSHPDNFRHLMDLGVNAFSLANNHAFDHGWPGLAATLAFFQSEDRAEAPLLYHGVGTEADAFAPRIAEYGGIRVAFSAIGIGTTSFVPGADRPGMVSMRLEAHREAVLAGLRDADADLKILSIHDGLENSVPLEWGQREFFRRAVEEAGVNLVLGHHPHIVRGVEAEPEQGRAIFYSLGNLLFVGGAVRDGLPVGQDYGLLGKAYFHMTPEGPRLSALEAVPLVNVHVAPRPMSSGRAALTLDNLSRISRTAAGDLGVQFSPAGAGAVRGAACFEGPYGPAARALCCQLNRTMECDLPDLM</sequence>
<evidence type="ECO:0000256" key="1">
    <source>
        <dbReference type="ARBA" id="ARBA00005662"/>
    </source>
</evidence>
<dbReference type="PANTHER" id="PTHR33393:SF13">
    <property type="entry name" value="PGA BIOSYNTHESIS PROTEIN CAPA"/>
    <property type="match status" value="1"/>
</dbReference>
<evidence type="ECO:0000256" key="2">
    <source>
        <dbReference type="SAM" id="MobiDB-lite"/>
    </source>
</evidence>
<protein>
    <submittedName>
        <fullName evidence="4">CapA family protein</fullName>
    </submittedName>
</protein>
<feature type="domain" description="Capsule synthesis protein CapA" evidence="3">
    <location>
        <begin position="147"/>
        <end position="399"/>
    </location>
</feature>
<comment type="similarity">
    <text evidence="1">Belongs to the CapA family.</text>
</comment>
<dbReference type="Pfam" id="PF09587">
    <property type="entry name" value="PGA_cap"/>
    <property type="match status" value="1"/>
</dbReference>
<name>A0A5C5GFT2_9RHOB</name>
<dbReference type="PANTHER" id="PTHR33393">
    <property type="entry name" value="POLYGLUTAMINE SYNTHESIS ACCESSORY PROTEIN RV0574C-RELATED"/>
    <property type="match status" value="1"/>
</dbReference>
<dbReference type="Gene3D" id="3.60.21.10">
    <property type="match status" value="1"/>
</dbReference>
<dbReference type="InterPro" id="IPR029052">
    <property type="entry name" value="Metallo-depent_PP-like"/>
</dbReference>
<gene>
    <name evidence="4" type="ORF">FHY64_03685</name>
</gene>
<feature type="compositionally biased region" description="Basic residues" evidence="2">
    <location>
        <begin position="80"/>
        <end position="90"/>
    </location>
</feature>
<evidence type="ECO:0000313" key="4">
    <source>
        <dbReference type="EMBL" id="TNY32406.1"/>
    </source>
</evidence>
<evidence type="ECO:0000313" key="5">
    <source>
        <dbReference type="Proteomes" id="UP000314011"/>
    </source>
</evidence>
<proteinExistence type="inferred from homology"/>
<dbReference type="Proteomes" id="UP000314011">
    <property type="component" value="Unassembled WGS sequence"/>
</dbReference>
<dbReference type="SUPFAM" id="SSF56300">
    <property type="entry name" value="Metallo-dependent phosphatases"/>
    <property type="match status" value="1"/>
</dbReference>
<keyword evidence="5" id="KW-1185">Reference proteome</keyword>
<accession>A0A5C5GFT2</accession>
<dbReference type="InterPro" id="IPR019079">
    <property type="entry name" value="Capsule_synth_CapA"/>
</dbReference>
<evidence type="ECO:0000259" key="3">
    <source>
        <dbReference type="SMART" id="SM00854"/>
    </source>
</evidence>
<dbReference type="EMBL" id="VFFF01000001">
    <property type="protein sequence ID" value="TNY32406.1"/>
    <property type="molecule type" value="Genomic_DNA"/>
</dbReference>
<dbReference type="SMART" id="SM00854">
    <property type="entry name" value="PGA_cap"/>
    <property type="match status" value="1"/>
</dbReference>
<organism evidence="4 5">
    <name type="scientific">Pelagovum pacificum</name>
    <dbReference type="NCBI Taxonomy" id="2588711"/>
    <lineage>
        <taxon>Bacteria</taxon>
        <taxon>Pseudomonadati</taxon>
        <taxon>Pseudomonadota</taxon>
        <taxon>Alphaproteobacteria</taxon>
        <taxon>Rhodobacterales</taxon>
        <taxon>Paracoccaceae</taxon>
        <taxon>Pelagovum</taxon>
    </lineage>
</organism>
<comment type="caution">
    <text evidence="4">The sequence shown here is derived from an EMBL/GenBank/DDBJ whole genome shotgun (WGS) entry which is preliminary data.</text>
</comment>
<feature type="compositionally biased region" description="Low complexity" evidence="2">
    <location>
        <begin position="25"/>
        <end position="43"/>
    </location>
</feature>